<keyword evidence="2" id="KW-1185">Reference proteome</keyword>
<gene>
    <name evidence="1" type="ORF">ESB00_15390</name>
</gene>
<proteinExistence type="predicted"/>
<dbReference type="EMBL" id="SDHX01000002">
    <property type="protein sequence ID" value="RXK53091.1"/>
    <property type="molecule type" value="Genomic_DNA"/>
</dbReference>
<evidence type="ECO:0000313" key="1">
    <source>
        <dbReference type="EMBL" id="RXK53091.1"/>
    </source>
</evidence>
<dbReference type="AlphaFoldDB" id="A0A4Q1C419"/>
<dbReference type="Proteomes" id="UP000290218">
    <property type="component" value="Unassembled WGS sequence"/>
</dbReference>
<organism evidence="1 2">
    <name type="scientific">Oleiharenicola lentus</name>
    <dbReference type="NCBI Taxonomy" id="2508720"/>
    <lineage>
        <taxon>Bacteria</taxon>
        <taxon>Pseudomonadati</taxon>
        <taxon>Verrucomicrobiota</taxon>
        <taxon>Opitutia</taxon>
        <taxon>Opitutales</taxon>
        <taxon>Opitutaceae</taxon>
        <taxon>Oleiharenicola</taxon>
    </lineage>
</organism>
<comment type="caution">
    <text evidence="1">The sequence shown here is derived from an EMBL/GenBank/DDBJ whole genome shotgun (WGS) entry which is preliminary data.</text>
</comment>
<reference evidence="1 2" key="1">
    <citation type="submission" date="2019-01" db="EMBL/GenBank/DDBJ databases">
        <title>Lacunisphaera sp. strain TWA-58.</title>
        <authorList>
            <person name="Chen W.-M."/>
        </authorList>
    </citation>
    <scope>NUCLEOTIDE SEQUENCE [LARGE SCALE GENOMIC DNA]</scope>
    <source>
        <strain evidence="1 2">TWA-58</strain>
    </source>
</reference>
<protein>
    <submittedName>
        <fullName evidence="1">Uncharacterized protein</fullName>
    </submittedName>
</protein>
<sequence length="143" mass="16060">MEPRLIELPWMRLPRDLPWRVKFVDAVLDHARKLGLEARYRPPRFCGYYFSGDSPIVVGGKWTVTLDETPLLNKVRRSVEAATECRITVPGEAPDAAPDFLLVNDAQNGACWLWDFPHGRLFVEAHEPVTGDEPEGPPALPAS</sequence>
<accession>A0A4Q1C419</accession>
<name>A0A4Q1C419_9BACT</name>
<evidence type="ECO:0000313" key="2">
    <source>
        <dbReference type="Proteomes" id="UP000290218"/>
    </source>
</evidence>